<dbReference type="PANTHER" id="PTHR33663:SF2">
    <property type="entry name" value="COILED-COIL DOMAIN-CONTAINING PROTEIN 177"/>
    <property type="match status" value="1"/>
</dbReference>
<comment type="caution">
    <text evidence="3">The sequence shown here is derived from an EMBL/GenBank/DDBJ whole genome shotgun (WGS) entry which is preliminary data.</text>
</comment>
<proteinExistence type="predicted"/>
<accession>A0A3S1A3U6</accession>
<dbReference type="InterPro" id="IPR029090">
    <property type="entry name" value="DUF4659"/>
</dbReference>
<name>A0A3S1A3U6_ELYCH</name>
<dbReference type="OrthoDB" id="200110at2759"/>
<evidence type="ECO:0000256" key="2">
    <source>
        <dbReference type="SAM" id="MobiDB-lite"/>
    </source>
</evidence>
<feature type="region of interest" description="Disordered" evidence="2">
    <location>
        <begin position="271"/>
        <end position="297"/>
    </location>
</feature>
<feature type="compositionally biased region" description="Basic and acidic residues" evidence="2">
    <location>
        <begin position="275"/>
        <end position="297"/>
    </location>
</feature>
<keyword evidence="1" id="KW-0175">Coiled coil</keyword>
<dbReference type="PANTHER" id="PTHR33663">
    <property type="entry name" value="COILED-COIL DOMAIN-CONTAINING PROTEIN 177"/>
    <property type="match status" value="1"/>
</dbReference>
<feature type="coiled-coil region" evidence="1">
    <location>
        <begin position="180"/>
        <end position="236"/>
    </location>
</feature>
<keyword evidence="4" id="KW-1185">Reference proteome</keyword>
<evidence type="ECO:0000313" key="3">
    <source>
        <dbReference type="EMBL" id="RUS82103.1"/>
    </source>
</evidence>
<dbReference type="AlphaFoldDB" id="A0A3S1A3U6"/>
<dbReference type="Pfam" id="PF15558">
    <property type="entry name" value="DUF4659"/>
    <property type="match status" value="1"/>
</dbReference>
<protein>
    <submittedName>
        <fullName evidence="3">Uncharacterized protein</fullName>
    </submittedName>
</protein>
<dbReference type="Proteomes" id="UP000271974">
    <property type="component" value="Unassembled WGS sequence"/>
</dbReference>
<reference evidence="3 4" key="1">
    <citation type="submission" date="2019-01" db="EMBL/GenBank/DDBJ databases">
        <title>A draft genome assembly of the solar-powered sea slug Elysia chlorotica.</title>
        <authorList>
            <person name="Cai H."/>
            <person name="Li Q."/>
            <person name="Fang X."/>
            <person name="Li J."/>
            <person name="Curtis N.E."/>
            <person name="Altenburger A."/>
            <person name="Shibata T."/>
            <person name="Feng M."/>
            <person name="Maeda T."/>
            <person name="Schwartz J.A."/>
            <person name="Shigenobu S."/>
            <person name="Lundholm N."/>
            <person name="Nishiyama T."/>
            <person name="Yang H."/>
            <person name="Hasebe M."/>
            <person name="Li S."/>
            <person name="Pierce S.K."/>
            <person name="Wang J."/>
        </authorList>
    </citation>
    <scope>NUCLEOTIDE SEQUENCE [LARGE SCALE GENOMIC DNA]</scope>
    <source>
        <strain evidence="3">EC2010</strain>
        <tissue evidence="3">Whole organism of an adult</tissue>
    </source>
</reference>
<evidence type="ECO:0000256" key="1">
    <source>
        <dbReference type="SAM" id="Coils"/>
    </source>
</evidence>
<sequence length="323" mass="39148">MKERRESDLRSLDTSEQAHLLWDDQKKREEALRTIMENKRRNLLAEENRIKEMRKLKEKQRKAKDEEEEQELLRLKIQGSDLKSDLTLMNQLRMRELSLTDKIEKEKTKKRIQEQNLKAKERDEEESKQLLLAKQATAINTASAKKEVKIHQDSIKKFLNNRQEREQFEQRHYQIKNLNKLNEEQVRESMELRMSQAESNLSHILEAKNKQLIEHHQEEQSKQERARSSHRKIEEEMDAWRSNLMRHKKILEDRAMEVVNQSVEMRAWQTRKNRLAKESEQRKNLSILQKEDDKRRRQLERSLIMKDRKVNDLIEEKDKTLAQ</sequence>
<feature type="coiled-coil region" evidence="1">
    <location>
        <begin position="36"/>
        <end position="76"/>
    </location>
</feature>
<feature type="non-terminal residue" evidence="3">
    <location>
        <position position="323"/>
    </location>
</feature>
<gene>
    <name evidence="3" type="ORF">EGW08_010148</name>
</gene>
<evidence type="ECO:0000313" key="4">
    <source>
        <dbReference type="Proteomes" id="UP000271974"/>
    </source>
</evidence>
<organism evidence="3 4">
    <name type="scientific">Elysia chlorotica</name>
    <name type="common">Eastern emerald elysia</name>
    <name type="synonym">Sea slug</name>
    <dbReference type="NCBI Taxonomy" id="188477"/>
    <lineage>
        <taxon>Eukaryota</taxon>
        <taxon>Metazoa</taxon>
        <taxon>Spiralia</taxon>
        <taxon>Lophotrochozoa</taxon>
        <taxon>Mollusca</taxon>
        <taxon>Gastropoda</taxon>
        <taxon>Heterobranchia</taxon>
        <taxon>Euthyneura</taxon>
        <taxon>Panpulmonata</taxon>
        <taxon>Sacoglossa</taxon>
        <taxon>Placobranchoidea</taxon>
        <taxon>Plakobranchidae</taxon>
        <taxon>Elysia</taxon>
    </lineage>
</organism>
<dbReference type="EMBL" id="RQTK01000303">
    <property type="protein sequence ID" value="RUS82103.1"/>
    <property type="molecule type" value="Genomic_DNA"/>
</dbReference>